<evidence type="ECO:0000313" key="4">
    <source>
        <dbReference type="EMBL" id="EKC22880.1"/>
    </source>
</evidence>
<dbReference type="EMBL" id="JH817980">
    <property type="protein sequence ID" value="EKC22880.1"/>
    <property type="molecule type" value="Genomic_DNA"/>
</dbReference>
<dbReference type="InterPro" id="IPR050198">
    <property type="entry name" value="Non-receptor_tyrosine_kinases"/>
</dbReference>
<dbReference type="AlphaFoldDB" id="K1Q1Z7"/>
<proteinExistence type="predicted"/>
<dbReference type="InterPro" id="IPR011009">
    <property type="entry name" value="Kinase-like_dom_sf"/>
</dbReference>
<dbReference type="HOGENOM" id="CLU_000288_7_40_1"/>
<dbReference type="SUPFAM" id="SSF56112">
    <property type="entry name" value="Protein kinase-like (PK-like)"/>
    <property type="match status" value="1"/>
</dbReference>
<gene>
    <name evidence="4" type="ORF">CGI_10001321</name>
</gene>
<dbReference type="PANTHER" id="PTHR24418">
    <property type="entry name" value="TYROSINE-PROTEIN KINASE"/>
    <property type="match status" value="1"/>
</dbReference>
<dbReference type="InterPro" id="IPR000719">
    <property type="entry name" value="Prot_kinase_dom"/>
</dbReference>
<dbReference type="GO" id="GO:0004713">
    <property type="term" value="F:protein tyrosine kinase activity"/>
    <property type="evidence" value="ECO:0007669"/>
    <property type="project" value="InterPro"/>
</dbReference>
<evidence type="ECO:0000259" key="3">
    <source>
        <dbReference type="PROSITE" id="PS50011"/>
    </source>
</evidence>
<protein>
    <submittedName>
        <fullName evidence="4">Tyrosine-protein kinase Fps85D</fullName>
    </submittedName>
</protein>
<reference evidence="4" key="1">
    <citation type="journal article" date="2012" name="Nature">
        <title>The oyster genome reveals stress adaptation and complexity of shell formation.</title>
        <authorList>
            <person name="Zhang G."/>
            <person name="Fang X."/>
            <person name="Guo X."/>
            <person name="Li L."/>
            <person name="Luo R."/>
            <person name="Xu F."/>
            <person name="Yang P."/>
            <person name="Zhang L."/>
            <person name="Wang X."/>
            <person name="Qi H."/>
            <person name="Xiong Z."/>
            <person name="Que H."/>
            <person name="Xie Y."/>
            <person name="Holland P.W."/>
            <person name="Paps J."/>
            <person name="Zhu Y."/>
            <person name="Wu F."/>
            <person name="Chen Y."/>
            <person name="Wang J."/>
            <person name="Peng C."/>
            <person name="Meng J."/>
            <person name="Yang L."/>
            <person name="Liu J."/>
            <person name="Wen B."/>
            <person name="Zhang N."/>
            <person name="Huang Z."/>
            <person name="Zhu Q."/>
            <person name="Feng Y."/>
            <person name="Mount A."/>
            <person name="Hedgecock D."/>
            <person name="Xu Z."/>
            <person name="Liu Y."/>
            <person name="Domazet-Loso T."/>
            <person name="Du Y."/>
            <person name="Sun X."/>
            <person name="Zhang S."/>
            <person name="Liu B."/>
            <person name="Cheng P."/>
            <person name="Jiang X."/>
            <person name="Li J."/>
            <person name="Fan D."/>
            <person name="Wang W."/>
            <person name="Fu W."/>
            <person name="Wang T."/>
            <person name="Wang B."/>
            <person name="Zhang J."/>
            <person name="Peng Z."/>
            <person name="Li Y."/>
            <person name="Li N."/>
            <person name="Wang J."/>
            <person name="Chen M."/>
            <person name="He Y."/>
            <person name="Tan F."/>
            <person name="Song X."/>
            <person name="Zheng Q."/>
            <person name="Huang R."/>
            <person name="Yang H."/>
            <person name="Du X."/>
            <person name="Chen L."/>
            <person name="Yang M."/>
            <person name="Gaffney P.M."/>
            <person name="Wang S."/>
            <person name="Luo L."/>
            <person name="She Z."/>
            <person name="Ming Y."/>
            <person name="Huang W."/>
            <person name="Zhang S."/>
            <person name="Huang B."/>
            <person name="Zhang Y."/>
            <person name="Qu T."/>
            <person name="Ni P."/>
            <person name="Miao G."/>
            <person name="Wang J."/>
            <person name="Wang Q."/>
            <person name="Steinberg C.E."/>
            <person name="Wang H."/>
            <person name="Li N."/>
            <person name="Qian L."/>
            <person name="Zhang G."/>
            <person name="Li Y."/>
            <person name="Yang H."/>
            <person name="Liu X."/>
            <person name="Wang J."/>
            <person name="Yin Y."/>
            <person name="Wang J."/>
        </authorList>
    </citation>
    <scope>NUCLEOTIDE SEQUENCE [LARGE SCALE GENOMIC DNA]</scope>
    <source>
        <strain evidence="4">05x7-T-G4-1.051#20</strain>
    </source>
</reference>
<keyword evidence="1" id="KW-0547">Nucleotide-binding</keyword>
<dbReference type="Pfam" id="PF07714">
    <property type="entry name" value="PK_Tyr_Ser-Thr"/>
    <property type="match status" value="1"/>
</dbReference>
<dbReference type="GO" id="GO:0005524">
    <property type="term" value="F:ATP binding"/>
    <property type="evidence" value="ECO:0007669"/>
    <property type="project" value="UniProtKB-KW"/>
</dbReference>
<keyword evidence="4" id="KW-0808">Transferase</keyword>
<dbReference type="InterPro" id="IPR020635">
    <property type="entry name" value="Tyr_kinase_cat_dom"/>
</dbReference>
<dbReference type="InParanoid" id="K1Q1Z7"/>
<evidence type="ECO:0000256" key="2">
    <source>
        <dbReference type="ARBA" id="ARBA00022840"/>
    </source>
</evidence>
<organism evidence="4">
    <name type="scientific">Magallana gigas</name>
    <name type="common">Pacific oyster</name>
    <name type="synonym">Crassostrea gigas</name>
    <dbReference type="NCBI Taxonomy" id="29159"/>
    <lineage>
        <taxon>Eukaryota</taxon>
        <taxon>Metazoa</taxon>
        <taxon>Spiralia</taxon>
        <taxon>Lophotrochozoa</taxon>
        <taxon>Mollusca</taxon>
        <taxon>Bivalvia</taxon>
        <taxon>Autobranchia</taxon>
        <taxon>Pteriomorphia</taxon>
        <taxon>Ostreida</taxon>
        <taxon>Ostreoidea</taxon>
        <taxon>Ostreidae</taxon>
        <taxon>Magallana</taxon>
    </lineage>
</organism>
<dbReference type="PROSITE" id="PS50011">
    <property type="entry name" value="PROTEIN_KINASE_DOM"/>
    <property type="match status" value="1"/>
</dbReference>
<dbReference type="Gene3D" id="1.10.510.10">
    <property type="entry name" value="Transferase(Phosphotransferase) domain 1"/>
    <property type="match status" value="1"/>
</dbReference>
<keyword evidence="4" id="KW-0418">Kinase</keyword>
<dbReference type="PRINTS" id="PR00109">
    <property type="entry name" value="TYRKINASE"/>
</dbReference>
<dbReference type="InterPro" id="IPR001245">
    <property type="entry name" value="Ser-Thr/Tyr_kinase_cat_dom"/>
</dbReference>
<dbReference type="SMART" id="SM00219">
    <property type="entry name" value="TyrKc"/>
    <property type="match status" value="1"/>
</dbReference>
<accession>K1Q1Z7</accession>
<keyword evidence="2" id="KW-0067">ATP-binding</keyword>
<feature type="domain" description="Protein kinase" evidence="3">
    <location>
        <begin position="1"/>
        <end position="127"/>
    </location>
</feature>
<evidence type="ECO:0000256" key="1">
    <source>
        <dbReference type="ARBA" id="ARBA00022741"/>
    </source>
</evidence>
<name>K1Q1Z7_MAGGI</name>
<sequence>MVGDGLVVKISDFGLSRENVVHTMSDGDKHITWKWFAPEVLLQDTYSSLSDVWSFGVLMWEIYSRGKDPFSDISMSELPSKIEEGYKMPTPEGTPAACHDLMMKCWEYNPSERYHFDRIQKKFNSMISSLRYSYVELPKKVS</sequence>